<keyword evidence="8" id="KW-0472">Membrane</keyword>
<keyword evidence="1" id="KW-0723">Serine/threonine-protein kinase</keyword>
<dbReference type="PANTHER" id="PTHR47989">
    <property type="entry name" value="OS01G0750732 PROTEIN"/>
    <property type="match status" value="1"/>
</dbReference>
<feature type="compositionally biased region" description="Polar residues" evidence="7">
    <location>
        <begin position="122"/>
        <end position="140"/>
    </location>
</feature>
<feature type="compositionally biased region" description="Low complexity" evidence="7">
    <location>
        <begin position="46"/>
        <end position="60"/>
    </location>
</feature>
<feature type="compositionally biased region" description="Pro residues" evidence="7">
    <location>
        <begin position="315"/>
        <end position="326"/>
    </location>
</feature>
<feature type="chain" id="PRO_5040320493" description="Protein kinase domain-containing protein" evidence="9">
    <location>
        <begin position="19"/>
        <end position="1261"/>
    </location>
</feature>
<dbReference type="InterPro" id="IPR001245">
    <property type="entry name" value="Ser-Thr/Tyr_kinase_cat_dom"/>
</dbReference>
<keyword evidence="12" id="KW-1185">Reference proteome</keyword>
<keyword evidence="2" id="KW-0808">Transferase</keyword>
<evidence type="ECO:0000256" key="8">
    <source>
        <dbReference type="SAM" id="Phobius"/>
    </source>
</evidence>
<organism evidence="11 12">
    <name type="scientific">Cuscuta europaea</name>
    <name type="common">European dodder</name>
    <dbReference type="NCBI Taxonomy" id="41803"/>
    <lineage>
        <taxon>Eukaryota</taxon>
        <taxon>Viridiplantae</taxon>
        <taxon>Streptophyta</taxon>
        <taxon>Embryophyta</taxon>
        <taxon>Tracheophyta</taxon>
        <taxon>Spermatophyta</taxon>
        <taxon>Magnoliopsida</taxon>
        <taxon>eudicotyledons</taxon>
        <taxon>Gunneridae</taxon>
        <taxon>Pentapetalae</taxon>
        <taxon>asterids</taxon>
        <taxon>lamiids</taxon>
        <taxon>Solanales</taxon>
        <taxon>Convolvulaceae</taxon>
        <taxon>Cuscuteae</taxon>
        <taxon>Cuscuta</taxon>
        <taxon>Cuscuta subgen. Cuscuta</taxon>
    </lineage>
</organism>
<dbReference type="FunFam" id="1.10.510.10:FF:000051">
    <property type="entry name" value="Receptor-like serine/threonine-protein kinase ALE2"/>
    <property type="match status" value="1"/>
</dbReference>
<evidence type="ECO:0000259" key="10">
    <source>
        <dbReference type="PROSITE" id="PS50011"/>
    </source>
</evidence>
<dbReference type="PROSITE" id="PS00108">
    <property type="entry name" value="PROTEIN_KINASE_ST"/>
    <property type="match status" value="1"/>
</dbReference>
<evidence type="ECO:0000256" key="5">
    <source>
        <dbReference type="ARBA" id="ARBA00022840"/>
    </source>
</evidence>
<feature type="region of interest" description="Disordered" evidence="7">
    <location>
        <begin position="284"/>
        <end position="358"/>
    </location>
</feature>
<dbReference type="PROSITE" id="PS50011">
    <property type="entry name" value="PROTEIN_KINASE_DOM"/>
    <property type="match status" value="1"/>
</dbReference>
<dbReference type="InterPro" id="IPR011009">
    <property type="entry name" value="Kinase-like_dom_sf"/>
</dbReference>
<dbReference type="Gene3D" id="1.10.510.10">
    <property type="entry name" value="Transferase(Phosphotransferase) domain 1"/>
    <property type="match status" value="1"/>
</dbReference>
<keyword evidence="5 6" id="KW-0067">ATP-binding</keyword>
<feature type="binding site" evidence="6">
    <location>
        <position position="908"/>
    </location>
    <ligand>
        <name>ATP</name>
        <dbReference type="ChEBI" id="CHEBI:30616"/>
    </ligand>
</feature>
<dbReference type="InterPro" id="IPR008271">
    <property type="entry name" value="Ser/Thr_kinase_AS"/>
</dbReference>
<keyword evidence="3 6" id="KW-0547">Nucleotide-binding</keyword>
<dbReference type="Proteomes" id="UP001152484">
    <property type="component" value="Unassembled WGS sequence"/>
</dbReference>
<feature type="compositionally biased region" description="Polar residues" evidence="7">
    <location>
        <begin position="420"/>
        <end position="435"/>
    </location>
</feature>
<dbReference type="PROSITE" id="PS00107">
    <property type="entry name" value="PROTEIN_KINASE_ATP"/>
    <property type="match status" value="1"/>
</dbReference>
<evidence type="ECO:0000256" key="2">
    <source>
        <dbReference type="ARBA" id="ARBA00022679"/>
    </source>
</evidence>
<dbReference type="FunFam" id="3.30.200.20:FF:000146">
    <property type="entry name" value="receptor-like serine/threonine-protein kinase ALE2"/>
    <property type="match status" value="1"/>
</dbReference>
<dbReference type="Pfam" id="PF23180">
    <property type="entry name" value="ALE2_N"/>
    <property type="match status" value="1"/>
</dbReference>
<evidence type="ECO:0000256" key="7">
    <source>
        <dbReference type="SAM" id="MobiDB-lite"/>
    </source>
</evidence>
<dbReference type="InterPro" id="IPR017441">
    <property type="entry name" value="Protein_kinase_ATP_BS"/>
</dbReference>
<accession>A0A9P1DZC1</accession>
<feature type="domain" description="Protein kinase" evidence="10">
    <location>
        <begin position="880"/>
        <end position="1156"/>
    </location>
</feature>
<sequence length="1261" mass="135193">MGMWGMLRPLSFLLKIFAIACSSLLLASSGHSLAPSSAAIPAISNGAPSATVSPTTSSSPIGKSVNPPPSALLPFKTDIAPQTMRGSAMSVQPSGPTTVPPNDISPQPMTRQDIVPSPPPMNSNGLVQVSPLSGPQSKPPRTNYPMVAPESPVQDGFPLKKSPPSAPAMQPNLPPNRHESGTPDTPLPIPIAPAPVDPTVRDLPPTMPPVVIGSVPPRPGEKESPEVSLPKPAPIALVEPPSVIPPIRQPVGIVSSPLPTPNQHRPLDTPITVPIAPVAATAEPPLREPLSPPTLQPVVTGSLPPSPNGNRTPYNPAPVSIPPIPAEEPLRRSPPAMPPILKGSIPPSPDDNRTTYTPHSMLITPVPAEIPLRRYQPAMPPVMEGSTPPSPHENRTANAPRSMPIAPGASSTEHLRKQKNTPSYPSVNPAVSPSTPADMPTPIASPPSKLLAHPTPEHQRLPEEPPFSSPVKHDASTPLPSINGERVAGPIAAPPYRISNHDMNTHASPSKAPSTHKISRHSQRHPLVKENVTVAPSSHSVPPPSSITQGPLIAPMTSFHSSSDPKSTLRHHIAHPPLSSGPIPSNKISPSWSSATNPKMLFPHPFVFPPPPPNEDCSLLICMEPFTAPPPKSSCVCALPMQIGLSLSVALYTFFPLVSKLAYEIASGVFMDPSQVRIMGANAANHYSEKTDVFIDLVPLGGQFDNTTAFLTFQNFWHKNVFINASFFGDYDVLYVRYPGLPPSPPSAPSNVGIIGSDPYSGDNGRTIHPLGVDVSRKRHRGSSNRSLIGVIVLSACAALVLCCVVASMLLFKHRDEVFQSDPTPPATVLSLPKSTGNAASVIGSQPNSPSLSFSLSFAAYTGSAKTFSLSEMERVTDNFNETRVVGEGGFGRVFSGALQDGTKVAVKVLKRDDHQGGREFLAEVEMLSRLHHRNVVQLIGICLEERARCLVYELVPNGSVESHLHGVDKESAPLDWNARVKIALGAARGLAYLHEDSIPRVIHRDFKSSNILLEHDFTPKVSDFGLARAAFDEENRHVSTRVMGTFGYVAPEYAMTGHLLVKSDVYSYGVVLLELLTGRKPVDMSLPPGQENLVSWARPFLTTKEGLEFIVDASLGPDFPVHSITKVAAIASMCVQPEVSNRPFMGEVVQALKLVCNETKDLESQNCDQENLEANDVEDHGSLNRLPACSPQSNSDCEVDLERGHSMSDLLSPSMRYEIHSGSGNLRTGRARRLWRNMRRLSGGSVSEHGFMFRLWPASN</sequence>
<comment type="caution">
    <text evidence="11">The sequence shown here is derived from an EMBL/GenBank/DDBJ whole genome shotgun (WGS) entry which is preliminary data.</text>
</comment>
<evidence type="ECO:0000256" key="4">
    <source>
        <dbReference type="ARBA" id="ARBA00022777"/>
    </source>
</evidence>
<keyword evidence="4" id="KW-0418">Kinase</keyword>
<feature type="region of interest" description="Disordered" evidence="7">
    <location>
        <begin position="85"/>
        <end position="186"/>
    </location>
</feature>
<dbReference type="AlphaFoldDB" id="A0A9P1DZC1"/>
<reference evidence="11" key="1">
    <citation type="submission" date="2022-07" db="EMBL/GenBank/DDBJ databases">
        <authorList>
            <person name="Macas J."/>
            <person name="Novak P."/>
            <person name="Neumann P."/>
        </authorList>
    </citation>
    <scope>NUCLEOTIDE SEQUENCE</scope>
</reference>
<dbReference type="EMBL" id="CAMAPE010000005">
    <property type="protein sequence ID" value="CAH9066129.1"/>
    <property type="molecule type" value="Genomic_DNA"/>
</dbReference>
<proteinExistence type="predicted"/>
<dbReference type="OrthoDB" id="1901798at2759"/>
<evidence type="ECO:0000313" key="12">
    <source>
        <dbReference type="Proteomes" id="UP001152484"/>
    </source>
</evidence>
<evidence type="ECO:0000256" key="3">
    <source>
        <dbReference type="ARBA" id="ARBA00022741"/>
    </source>
</evidence>
<keyword evidence="8" id="KW-0812">Transmembrane</keyword>
<gene>
    <name evidence="11" type="ORF">CEURO_LOCUS2333</name>
</gene>
<feature type="signal peptide" evidence="9">
    <location>
        <begin position="1"/>
        <end position="18"/>
    </location>
</feature>
<evidence type="ECO:0000256" key="1">
    <source>
        <dbReference type="ARBA" id="ARBA00022527"/>
    </source>
</evidence>
<protein>
    <recommendedName>
        <fullName evidence="10">Protein kinase domain-containing protein</fullName>
    </recommendedName>
</protein>
<name>A0A9P1DZC1_CUSEU</name>
<evidence type="ECO:0000256" key="6">
    <source>
        <dbReference type="PROSITE-ProRule" id="PRU10141"/>
    </source>
</evidence>
<dbReference type="SUPFAM" id="SSF56112">
    <property type="entry name" value="Protein kinase-like (PK-like)"/>
    <property type="match status" value="1"/>
</dbReference>
<dbReference type="InterPro" id="IPR000719">
    <property type="entry name" value="Prot_kinase_dom"/>
</dbReference>
<evidence type="ECO:0000313" key="11">
    <source>
        <dbReference type="EMBL" id="CAH9066129.1"/>
    </source>
</evidence>
<dbReference type="PANTHER" id="PTHR47989:SF9">
    <property type="entry name" value="PROTEIN KINASE SUPERFAMILY PROTEIN"/>
    <property type="match status" value="1"/>
</dbReference>
<feature type="transmembrane region" description="Helical" evidence="8">
    <location>
        <begin position="787"/>
        <end position="812"/>
    </location>
</feature>
<dbReference type="Pfam" id="PF07714">
    <property type="entry name" value="PK_Tyr_Ser-Thr"/>
    <property type="match status" value="1"/>
</dbReference>
<dbReference type="InterPro" id="IPR057597">
    <property type="entry name" value="ALE2_N"/>
</dbReference>
<dbReference type="CDD" id="cd14066">
    <property type="entry name" value="STKc_IRAK"/>
    <property type="match status" value="1"/>
</dbReference>
<keyword evidence="9" id="KW-0732">Signal</keyword>
<evidence type="ECO:0000256" key="9">
    <source>
        <dbReference type="SAM" id="SignalP"/>
    </source>
</evidence>
<dbReference type="Gene3D" id="3.30.200.20">
    <property type="entry name" value="Phosphorylase Kinase, domain 1"/>
    <property type="match status" value="1"/>
</dbReference>
<dbReference type="GO" id="GO:0005524">
    <property type="term" value="F:ATP binding"/>
    <property type="evidence" value="ECO:0007669"/>
    <property type="project" value="UniProtKB-UniRule"/>
</dbReference>
<feature type="region of interest" description="Disordered" evidence="7">
    <location>
        <begin position="378"/>
        <end position="484"/>
    </location>
</feature>
<dbReference type="GO" id="GO:0004674">
    <property type="term" value="F:protein serine/threonine kinase activity"/>
    <property type="evidence" value="ECO:0007669"/>
    <property type="project" value="UniProtKB-KW"/>
</dbReference>
<keyword evidence="8" id="KW-1133">Transmembrane helix</keyword>
<feature type="region of interest" description="Disordered" evidence="7">
    <location>
        <begin position="46"/>
        <end position="70"/>
    </location>
</feature>